<proteinExistence type="predicted"/>
<protein>
    <submittedName>
        <fullName evidence="4">VanZ like family protein</fullName>
    </submittedName>
</protein>
<keyword evidence="1" id="KW-0812">Transmembrane</keyword>
<dbReference type="InterPro" id="IPR006976">
    <property type="entry name" value="VanZ-like"/>
</dbReference>
<dbReference type="Proteomes" id="UP000198221">
    <property type="component" value="Chromosome I"/>
</dbReference>
<evidence type="ECO:0000313" key="5">
    <source>
        <dbReference type="Proteomes" id="UP000198221"/>
    </source>
</evidence>
<reference evidence="4" key="2">
    <citation type="submission" date="2016-06" db="EMBL/GenBank/DDBJ databases">
        <authorList>
            <person name="Kjaerup R.B."/>
            <person name="Dalgaard T.S."/>
            <person name="Juul-Madsen H.R."/>
        </authorList>
    </citation>
    <scope>NUCLEOTIDE SEQUENCE [LARGE SCALE GENOMIC DNA]</scope>
    <source>
        <strain evidence="4">DSM 43819</strain>
    </source>
</reference>
<feature type="transmembrane region" description="Helical" evidence="1">
    <location>
        <begin position="94"/>
        <end position="113"/>
    </location>
</feature>
<dbReference type="OrthoDB" id="3627087at2"/>
<dbReference type="EMBL" id="LT607754">
    <property type="protein sequence ID" value="SCG67155.1"/>
    <property type="molecule type" value="Genomic_DNA"/>
</dbReference>
<reference evidence="5" key="1">
    <citation type="submission" date="2016-06" db="EMBL/GenBank/DDBJ databases">
        <authorList>
            <person name="Varghese N."/>
            <person name="Submissions Spin"/>
        </authorList>
    </citation>
    <scope>NUCLEOTIDE SEQUENCE [LARGE SCALE GENOMIC DNA]</scope>
    <source>
        <strain evidence="5">DSM 43819</strain>
    </source>
</reference>
<sequence length="182" mass="19331">MIPGGYLRWLPVVATAVALVLASLVGTRHLVACYRQRGVPAGLAVRRALATTAMAVWTLPWLIVVLTPLDAPREVRLVPLRDLMEILADRPLTAFFQIGGNLLVFAAVGFGLGMGWQVRFAYVVAAAAGMSTAVEALQYALALGRVSSIDDVLLNATGAGLAVLAARRLPVPDRLLSLLPPR</sequence>
<accession>A0A1C5J9A7</accession>
<keyword evidence="1" id="KW-0472">Membrane</keyword>
<evidence type="ECO:0000256" key="1">
    <source>
        <dbReference type="SAM" id="Phobius"/>
    </source>
</evidence>
<name>A0A1C5J9A7_9ACTN</name>
<feature type="domain" description="VanZ-like" evidence="2">
    <location>
        <begin position="59"/>
        <end position="167"/>
    </location>
</feature>
<organism evidence="4 5">
    <name type="scientific">Micromonospora inositola</name>
    <dbReference type="NCBI Taxonomy" id="47865"/>
    <lineage>
        <taxon>Bacteria</taxon>
        <taxon>Bacillati</taxon>
        <taxon>Actinomycetota</taxon>
        <taxon>Actinomycetes</taxon>
        <taxon>Micromonosporales</taxon>
        <taxon>Micromonosporaceae</taxon>
        <taxon>Micromonospora</taxon>
    </lineage>
</organism>
<evidence type="ECO:0000259" key="2">
    <source>
        <dbReference type="Pfam" id="PF04892"/>
    </source>
</evidence>
<feature type="transmembrane region" description="Helical" evidence="1">
    <location>
        <begin position="48"/>
        <end position="69"/>
    </location>
</feature>
<evidence type="ECO:0000313" key="4">
    <source>
        <dbReference type="EMBL" id="SCG67155.1"/>
    </source>
</evidence>
<gene>
    <name evidence="3" type="ORF">GA0070613_3958</name>
    <name evidence="4" type="ORF">GA0070613_4261</name>
</gene>
<dbReference type="AlphaFoldDB" id="A0A1C5J9A7"/>
<feature type="transmembrane region" description="Helical" evidence="1">
    <location>
        <begin position="120"/>
        <end position="140"/>
    </location>
</feature>
<evidence type="ECO:0000313" key="3">
    <source>
        <dbReference type="EMBL" id="SCG65216.1"/>
    </source>
</evidence>
<dbReference type="EMBL" id="LT607754">
    <property type="protein sequence ID" value="SCG65216.1"/>
    <property type="molecule type" value="Genomic_DNA"/>
</dbReference>
<dbReference type="Pfam" id="PF04892">
    <property type="entry name" value="VanZ"/>
    <property type="match status" value="1"/>
</dbReference>
<keyword evidence="5" id="KW-1185">Reference proteome</keyword>
<feature type="transmembrane region" description="Helical" evidence="1">
    <location>
        <begin position="6"/>
        <end position="27"/>
    </location>
</feature>
<keyword evidence="1" id="KW-1133">Transmembrane helix</keyword>